<protein>
    <submittedName>
        <fullName evidence="1">6821_t:CDS:1</fullName>
    </submittedName>
</protein>
<keyword evidence="2" id="KW-1185">Reference proteome</keyword>
<comment type="caution">
    <text evidence="1">The sequence shown here is derived from an EMBL/GenBank/DDBJ whole genome shotgun (WGS) entry which is preliminary data.</text>
</comment>
<dbReference type="Proteomes" id="UP000789901">
    <property type="component" value="Unassembled WGS sequence"/>
</dbReference>
<name>A0ABN7WWZ3_GIGMA</name>
<accession>A0ABN7WWZ3</accession>
<reference evidence="1 2" key="1">
    <citation type="submission" date="2021-06" db="EMBL/GenBank/DDBJ databases">
        <authorList>
            <person name="Kallberg Y."/>
            <person name="Tangrot J."/>
            <person name="Rosling A."/>
        </authorList>
    </citation>
    <scope>NUCLEOTIDE SEQUENCE [LARGE SCALE GENOMIC DNA]</scope>
    <source>
        <strain evidence="1 2">120-4 pot B 10/14</strain>
    </source>
</reference>
<evidence type="ECO:0000313" key="1">
    <source>
        <dbReference type="EMBL" id="CAG8841149.1"/>
    </source>
</evidence>
<gene>
    <name evidence="1" type="ORF">GMARGA_LOCUS35270</name>
</gene>
<proteinExistence type="predicted"/>
<sequence length="103" mass="11748">ADPEKWEEYATYLQKFLERRVSVTKLITAECHEEVSEIDINQIWESIVDGILGAAKRNISIKIIQNSRTNKEGIRKRRKSSLHQGVVTLSKIARAASRIGEDL</sequence>
<dbReference type="EMBL" id="CAJVQB010064923">
    <property type="protein sequence ID" value="CAG8841149.1"/>
    <property type="molecule type" value="Genomic_DNA"/>
</dbReference>
<evidence type="ECO:0000313" key="2">
    <source>
        <dbReference type="Proteomes" id="UP000789901"/>
    </source>
</evidence>
<feature type="non-terminal residue" evidence="1">
    <location>
        <position position="103"/>
    </location>
</feature>
<feature type="non-terminal residue" evidence="1">
    <location>
        <position position="1"/>
    </location>
</feature>
<organism evidence="1 2">
    <name type="scientific">Gigaspora margarita</name>
    <dbReference type="NCBI Taxonomy" id="4874"/>
    <lineage>
        <taxon>Eukaryota</taxon>
        <taxon>Fungi</taxon>
        <taxon>Fungi incertae sedis</taxon>
        <taxon>Mucoromycota</taxon>
        <taxon>Glomeromycotina</taxon>
        <taxon>Glomeromycetes</taxon>
        <taxon>Diversisporales</taxon>
        <taxon>Gigasporaceae</taxon>
        <taxon>Gigaspora</taxon>
    </lineage>
</organism>